<dbReference type="OrthoDB" id="2427015at2"/>
<protein>
    <recommendedName>
        <fullName evidence="4">DUF4362 domain-containing protein</fullName>
    </recommendedName>
</protein>
<dbReference type="RefSeq" id="WP_115751294.1">
    <property type="nucleotide sequence ID" value="NZ_PIOD01000026.1"/>
</dbReference>
<sequence length="202" mass="23404">MKFPFIKKVVLYCLSLILLSLFLYGCNSTEIDSLEDVDNGQKQENPQSTNVENDSPEEKSQEEIYIPNESDVVFKNNALSNKDILDNFVEVAGENNESQIRVVKYQTKGVIIYDLESEYDSNANVGWIMVKPDLSYYKPTENEVQDVIFNNASQQCAYMSIDEEEGFYKLNECRTHWEYRLLPIVNDTFSNEEIEDLDQTNE</sequence>
<dbReference type="Proteomes" id="UP000256520">
    <property type="component" value="Unassembled WGS sequence"/>
</dbReference>
<evidence type="ECO:0000313" key="2">
    <source>
        <dbReference type="EMBL" id="RDW15106.1"/>
    </source>
</evidence>
<keyword evidence="3" id="KW-1185">Reference proteome</keyword>
<evidence type="ECO:0000256" key="1">
    <source>
        <dbReference type="SAM" id="MobiDB-lite"/>
    </source>
</evidence>
<dbReference type="PROSITE" id="PS51257">
    <property type="entry name" value="PROKAR_LIPOPROTEIN"/>
    <property type="match status" value="1"/>
</dbReference>
<evidence type="ECO:0008006" key="4">
    <source>
        <dbReference type="Google" id="ProtNLM"/>
    </source>
</evidence>
<proteinExistence type="predicted"/>
<feature type="compositionally biased region" description="Polar residues" evidence="1">
    <location>
        <begin position="40"/>
        <end position="53"/>
    </location>
</feature>
<dbReference type="EMBL" id="PIOD01000026">
    <property type="protein sequence ID" value="RDW15106.1"/>
    <property type="molecule type" value="Genomic_DNA"/>
</dbReference>
<evidence type="ECO:0000313" key="3">
    <source>
        <dbReference type="Proteomes" id="UP000256520"/>
    </source>
</evidence>
<name>A0A3D8PG93_9BACI</name>
<comment type="caution">
    <text evidence="2">The sequence shown here is derived from an EMBL/GenBank/DDBJ whole genome shotgun (WGS) entry which is preliminary data.</text>
</comment>
<accession>A0A3D8PG93</accession>
<gene>
    <name evidence="2" type="ORF">CWR45_18220</name>
</gene>
<organism evidence="2 3">
    <name type="scientific">Oceanobacillus chungangensis</name>
    <dbReference type="NCBI Taxonomy" id="1229152"/>
    <lineage>
        <taxon>Bacteria</taxon>
        <taxon>Bacillati</taxon>
        <taxon>Bacillota</taxon>
        <taxon>Bacilli</taxon>
        <taxon>Bacillales</taxon>
        <taxon>Bacillaceae</taxon>
        <taxon>Oceanobacillus</taxon>
    </lineage>
</organism>
<dbReference type="AlphaFoldDB" id="A0A3D8PG93"/>
<feature type="region of interest" description="Disordered" evidence="1">
    <location>
        <begin position="36"/>
        <end position="61"/>
    </location>
</feature>
<reference evidence="3" key="1">
    <citation type="submission" date="2017-11" db="EMBL/GenBank/DDBJ databases">
        <authorList>
            <person name="Zhu W."/>
        </authorList>
    </citation>
    <scope>NUCLEOTIDE SEQUENCE [LARGE SCALE GENOMIC DNA]</scope>
    <source>
        <strain evidence="3">CAU 1051</strain>
    </source>
</reference>